<reference evidence="1 2" key="2">
    <citation type="submission" date="2018-11" db="EMBL/GenBank/DDBJ databases">
        <authorList>
            <consortium name="Pathogen Informatics"/>
        </authorList>
    </citation>
    <scope>NUCLEOTIDE SEQUENCE [LARGE SCALE GENOMIC DNA]</scope>
    <source>
        <strain evidence="1 2">Costa Rica</strain>
    </source>
</reference>
<evidence type="ECO:0000313" key="2">
    <source>
        <dbReference type="Proteomes" id="UP000267027"/>
    </source>
</evidence>
<evidence type="ECO:0000313" key="1">
    <source>
        <dbReference type="EMBL" id="VDM59718.1"/>
    </source>
</evidence>
<name>A0A0R3PRJ3_ANGCS</name>
<dbReference type="AlphaFoldDB" id="A0A0R3PRJ3"/>
<keyword evidence="2" id="KW-1185">Reference proteome</keyword>
<organism evidence="3">
    <name type="scientific">Angiostrongylus costaricensis</name>
    <name type="common">Nematode worm</name>
    <dbReference type="NCBI Taxonomy" id="334426"/>
    <lineage>
        <taxon>Eukaryota</taxon>
        <taxon>Metazoa</taxon>
        <taxon>Ecdysozoa</taxon>
        <taxon>Nematoda</taxon>
        <taxon>Chromadorea</taxon>
        <taxon>Rhabditida</taxon>
        <taxon>Rhabditina</taxon>
        <taxon>Rhabditomorpha</taxon>
        <taxon>Strongyloidea</taxon>
        <taxon>Metastrongylidae</taxon>
        <taxon>Angiostrongylus</taxon>
    </lineage>
</organism>
<sequence length="78" mass="8804">MNRIIDNMGNEKFYPTIRSLENMFGGVCDWIYWLVFNSLLRGQLSLAATALVELLLATVHVVSTVDESANLNTILQQM</sequence>
<dbReference type="WBParaSite" id="ACOC_0000813201-mRNA-1">
    <property type="protein sequence ID" value="ACOC_0000813201-mRNA-1"/>
    <property type="gene ID" value="ACOC_0000813201"/>
</dbReference>
<reference evidence="3" key="1">
    <citation type="submission" date="2017-02" db="UniProtKB">
        <authorList>
            <consortium name="WormBaseParasite"/>
        </authorList>
    </citation>
    <scope>IDENTIFICATION</scope>
</reference>
<proteinExistence type="predicted"/>
<dbReference type="Proteomes" id="UP000267027">
    <property type="component" value="Unassembled WGS sequence"/>
</dbReference>
<protein>
    <submittedName>
        <fullName evidence="1 3">Uncharacterized protein</fullName>
    </submittedName>
</protein>
<gene>
    <name evidence="1" type="ORF">ACOC_LOCUS8133</name>
</gene>
<dbReference type="EMBL" id="UYYA01004119">
    <property type="protein sequence ID" value="VDM59718.1"/>
    <property type="molecule type" value="Genomic_DNA"/>
</dbReference>
<evidence type="ECO:0000313" key="3">
    <source>
        <dbReference type="WBParaSite" id="ACOC_0000813201-mRNA-1"/>
    </source>
</evidence>
<accession>A0A0R3PRJ3</accession>